<evidence type="ECO:0000313" key="2">
    <source>
        <dbReference type="Proteomes" id="UP001165289"/>
    </source>
</evidence>
<reference evidence="1 2" key="1">
    <citation type="journal article" date="2023" name="BMC Biol.">
        <title>The compact genome of the sponge Oopsacas minuta (Hexactinellida) is lacking key metazoan core genes.</title>
        <authorList>
            <person name="Santini S."/>
            <person name="Schenkelaars Q."/>
            <person name="Jourda C."/>
            <person name="Duchesne M."/>
            <person name="Belahbib H."/>
            <person name="Rocher C."/>
            <person name="Selva M."/>
            <person name="Riesgo A."/>
            <person name="Vervoort M."/>
            <person name="Leys S.P."/>
            <person name="Kodjabachian L."/>
            <person name="Le Bivic A."/>
            <person name="Borchiellini C."/>
            <person name="Claverie J.M."/>
            <person name="Renard E."/>
        </authorList>
    </citation>
    <scope>NUCLEOTIDE SEQUENCE [LARGE SCALE GENOMIC DNA]</scope>
    <source>
        <strain evidence="1">SPO-2</strain>
    </source>
</reference>
<accession>A0AAV7JBW6</accession>
<keyword evidence="2" id="KW-1185">Reference proteome</keyword>
<protein>
    <submittedName>
        <fullName evidence="1">Uncharacterized protein</fullName>
    </submittedName>
</protein>
<proteinExistence type="predicted"/>
<dbReference type="PANTHER" id="PTHR46114">
    <property type="entry name" value="APPLE DOMAIN-CONTAINING PROTEIN"/>
    <property type="match status" value="1"/>
</dbReference>
<gene>
    <name evidence="1" type="ORF">LOD99_9327</name>
</gene>
<evidence type="ECO:0000313" key="1">
    <source>
        <dbReference type="EMBL" id="KAI6646243.1"/>
    </source>
</evidence>
<name>A0AAV7JBW6_9METZ</name>
<sequence>MASSSRHKCKNNPDSFCYICGVYTLSRQRRNITSFVKRAYIAYFGIPLGDQDKKWSPHIVCHNCEEMLRDWTKGKRKGLPFAIPMVWREPQDHTTDCYFCMVNTKGVGKKSRQTLSYPSIPSAMRPVPHSDRLPPPVFSGFAFPDDGETKLEREEIVEMEYQKTDTESESEDSSCETRVTVQQFNQSELNDLVRDLDLPKQAAELLASRLKEKQVLDQSVKVSFFRKREELLLPYFSVENKLVYCNDIPGLLGQLGISSYDPGEWRLFLDSSKRSLKCVLLHNGNVYGAVPVGHSTVLKEQHDDIRIVMDLLGYHDHNWIICVDLKMVSFLLGQQKGYTKFPCYLCMWDSRAREKHWIQKEWPLRETFQAGMPNVTHDPIVSRDKIVFPPLHIKLGLMKQFVKALNPDNESFHHLVYTFPALSYDKIKAGVFDGPQIRTLIRDKNFIQKMNVREKAAWLSFVDVIQNFLGNRKAPNYEMLVSKMLSGFRDLGCNMSIKVHFLYSHLDKFPENLGAVSDEQGERFHQDLMTVEERYQGRWDRHMMADYCWGIKRDCPHKAYKRRSYKRKFCPDL</sequence>
<comment type="caution">
    <text evidence="1">The sequence shown here is derived from an EMBL/GenBank/DDBJ whole genome shotgun (WGS) entry which is preliminary data.</text>
</comment>
<dbReference type="PANTHER" id="PTHR46114:SF1">
    <property type="entry name" value="ZAD DOMAIN-CONTAINING PROTEIN"/>
    <property type="match status" value="1"/>
</dbReference>
<dbReference type="AlphaFoldDB" id="A0AAV7JBW6"/>
<dbReference type="Proteomes" id="UP001165289">
    <property type="component" value="Unassembled WGS sequence"/>
</dbReference>
<dbReference type="EMBL" id="JAKMXF010000358">
    <property type="protein sequence ID" value="KAI6646243.1"/>
    <property type="molecule type" value="Genomic_DNA"/>
</dbReference>
<organism evidence="1 2">
    <name type="scientific">Oopsacas minuta</name>
    <dbReference type="NCBI Taxonomy" id="111878"/>
    <lineage>
        <taxon>Eukaryota</taxon>
        <taxon>Metazoa</taxon>
        <taxon>Porifera</taxon>
        <taxon>Hexactinellida</taxon>
        <taxon>Hexasterophora</taxon>
        <taxon>Lyssacinosida</taxon>
        <taxon>Leucopsacidae</taxon>
        <taxon>Oopsacas</taxon>
    </lineage>
</organism>